<organism evidence="1 2">
    <name type="scientific">Hazenella coriacea</name>
    <dbReference type="NCBI Taxonomy" id="1179467"/>
    <lineage>
        <taxon>Bacteria</taxon>
        <taxon>Bacillati</taxon>
        <taxon>Bacillota</taxon>
        <taxon>Bacilli</taxon>
        <taxon>Bacillales</taxon>
        <taxon>Thermoactinomycetaceae</taxon>
        <taxon>Hazenella</taxon>
    </lineage>
</organism>
<protein>
    <submittedName>
        <fullName evidence="1">Uncharacterized protein</fullName>
    </submittedName>
</protein>
<proteinExistence type="predicted"/>
<dbReference type="AlphaFoldDB" id="A0A4R3L7Y0"/>
<name>A0A4R3L7Y0_9BACL</name>
<sequence length="80" mass="10101">MFTDVKEILYRAFNIQKFRYWNRKHSCTWYWCYRLDEGIWIEPRFFDEKVKLFDNFDVLRYDGELSEEFGDLLKVQIKQE</sequence>
<comment type="caution">
    <text evidence="1">The sequence shown here is derived from an EMBL/GenBank/DDBJ whole genome shotgun (WGS) entry which is preliminary data.</text>
</comment>
<dbReference type="Proteomes" id="UP000294937">
    <property type="component" value="Unassembled WGS sequence"/>
</dbReference>
<evidence type="ECO:0000313" key="1">
    <source>
        <dbReference type="EMBL" id="TCS95739.1"/>
    </source>
</evidence>
<gene>
    <name evidence="1" type="ORF">EDD58_102319</name>
</gene>
<dbReference type="RefSeq" id="WP_131923718.1">
    <property type="nucleotide sequence ID" value="NZ_SMAG01000002.1"/>
</dbReference>
<reference evidence="1 2" key="1">
    <citation type="submission" date="2019-03" db="EMBL/GenBank/DDBJ databases">
        <title>Genomic Encyclopedia of Type Strains, Phase IV (KMG-IV): sequencing the most valuable type-strain genomes for metagenomic binning, comparative biology and taxonomic classification.</title>
        <authorList>
            <person name="Goeker M."/>
        </authorList>
    </citation>
    <scope>NUCLEOTIDE SEQUENCE [LARGE SCALE GENOMIC DNA]</scope>
    <source>
        <strain evidence="1 2">DSM 45707</strain>
    </source>
</reference>
<keyword evidence="2" id="KW-1185">Reference proteome</keyword>
<dbReference type="EMBL" id="SMAG01000002">
    <property type="protein sequence ID" value="TCS95739.1"/>
    <property type="molecule type" value="Genomic_DNA"/>
</dbReference>
<accession>A0A4R3L7Y0</accession>
<evidence type="ECO:0000313" key="2">
    <source>
        <dbReference type="Proteomes" id="UP000294937"/>
    </source>
</evidence>